<name>A0ABV0Z7Z3_9TELE</name>
<protein>
    <submittedName>
        <fullName evidence="1">Uncharacterized protein</fullName>
    </submittedName>
</protein>
<keyword evidence="2" id="KW-1185">Reference proteome</keyword>
<organism evidence="1 2">
    <name type="scientific">Ameca splendens</name>
    <dbReference type="NCBI Taxonomy" id="208324"/>
    <lineage>
        <taxon>Eukaryota</taxon>
        <taxon>Metazoa</taxon>
        <taxon>Chordata</taxon>
        <taxon>Craniata</taxon>
        <taxon>Vertebrata</taxon>
        <taxon>Euteleostomi</taxon>
        <taxon>Actinopterygii</taxon>
        <taxon>Neopterygii</taxon>
        <taxon>Teleostei</taxon>
        <taxon>Neoteleostei</taxon>
        <taxon>Acanthomorphata</taxon>
        <taxon>Ovalentaria</taxon>
        <taxon>Atherinomorphae</taxon>
        <taxon>Cyprinodontiformes</taxon>
        <taxon>Goodeidae</taxon>
        <taxon>Ameca</taxon>
    </lineage>
</organism>
<dbReference type="EMBL" id="JAHRIP010054597">
    <property type="protein sequence ID" value="MEQ2301715.1"/>
    <property type="molecule type" value="Genomic_DNA"/>
</dbReference>
<dbReference type="Proteomes" id="UP001469553">
    <property type="component" value="Unassembled WGS sequence"/>
</dbReference>
<accession>A0ABV0Z7Z3</accession>
<proteinExistence type="predicted"/>
<evidence type="ECO:0000313" key="1">
    <source>
        <dbReference type="EMBL" id="MEQ2301715.1"/>
    </source>
</evidence>
<sequence length="74" mass="8130">MEALDRIPCCMVAVSSPALDNLHGSGSSQPQPLWFAHLSLESPPLPTMSCFQKPTGYRVLTLPRKHPFNKPAKT</sequence>
<comment type="caution">
    <text evidence="1">The sequence shown here is derived from an EMBL/GenBank/DDBJ whole genome shotgun (WGS) entry which is preliminary data.</text>
</comment>
<gene>
    <name evidence="1" type="ORF">AMECASPLE_038930</name>
</gene>
<reference evidence="1 2" key="1">
    <citation type="submission" date="2021-06" db="EMBL/GenBank/DDBJ databases">
        <authorList>
            <person name="Palmer J.M."/>
        </authorList>
    </citation>
    <scope>NUCLEOTIDE SEQUENCE [LARGE SCALE GENOMIC DNA]</scope>
    <source>
        <strain evidence="1 2">AS_MEX2019</strain>
        <tissue evidence="1">Muscle</tissue>
    </source>
</reference>
<evidence type="ECO:0000313" key="2">
    <source>
        <dbReference type="Proteomes" id="UP001469553"/>
    </source>
</evidence>